<evidence type="ECO:0000256" key="5">
    <source>
        <dbReference type="SAM" id="Phobius"/>
    </source>
</evidence>
<keyword evidence="2 5" id="KW-0812">Transmembrane</keyword>
<dbReference type="InterPro" id="IPR023352">
    <property type="entry name" value="MAPEG-like_dom_sf"/>
</dbReference>
<evidence type="ECO:0000256" key="1">
    <source>
        <dbReference type="ARBA" id="ARBA00004370"/>
    </source>
</evidence>
<dbReference type="InterPro" id="IPR001129">
    <property type="entry name" value="Membr-assoc_MAPEG"/>
</dbReference>
<comment type="caution">
    <text evidence="6">The sequence shown here is derived from an EMBL/GenBank/DDBJ whole genome shotgun (WGS) entry which is preliminary data.</text>
</comment>
<proteinExistence type="predicted"/>
<sequence length="134" mass="14786">MVDLTQYHLTLLALGLTAMLMIVQLLIADVLAIVKKHPPGFPVENNHENLLFRANRTHLNINESIAIFILSIAFAIAMNANSNVVNGAALSYFVARALYAICYYLNLKLLRSALFAISLVALIVINIAGFIAWF</sequence>
<evidence type="ECO:0000256" key="3">
    <source>
        <dbReference type="ARBA" id="ARBA00022989"/>
    </source>
</evidence>
<dbReference type="EMBL" id="JBAWKS010000002">
    <property type="protein sequence ID" value="MEI4551310.1"/>
    <property type="molecule type" value="Genomic_DNA"/>
</dbReference>
<dbReference type="Pfam" id="PF01124">
    <property type="entry name" value="MAPEG"/>
    <property type="match status" value="1"/>
</dbReference>
<gene>
    <name evidence="6" type="ORF">WAE96_16670</name>
</gene>
<dbReference type="PANTHER" id="PTHR35371:SF1">
    <property type="entry name" value="BLR7753 PROTEIN"/>
    <property type="match status" value="1"/>
</dbReference>
<feature type="transmembrane region" description="Helical" evidence="5">
    <location>
        <begin position="113"/>
        <end position="133"/>
    </location>
</feature>
<feature type="transmembrane region" description="Helical" evidence="5">
    <location>
        <begin position="59"/>
        <end position="78"/>
    </location>
</feature>
<reference evidence="6 7" key="1">
    <citation type="submission" date="2023-12" db="EMBL/GenBank/DDBJ databases">
        <title>Friends and Foes: Symbiotic and Algicidal bacterial influence on Karenia brevis blooms.</title>
        <authorList>
            <person name="Fei C."/>
            <person name="Mohamed A.R."/>
            <person name="Booker A."/>
            <person name="Arshad M."/>
            <person name="Klass S."/>
            <person name="Ahn S."/>
            <person name="Gilbert P.M."/>
            <person name="Heil C.A."/>
            <person name="Martinez J.M."/>
            <person name="Amin S.A."/>
        </authorList>
    </citation>
    <scope>NUCLEOTIDE SEQUENCE [LARGE SCALE GENOMIC DNA]</scope>
    <source>
        <strain evidence="6 7">CE15</strain>
    </source>
</reference>
<keyword evidence="3 5" id="KW-1133">Transmembrane helix</keyword>
<evidence type="ECO:0000313" key="7">
    <source>
        <dbReference type="Proteomes" id="UP001382455"/>
    </source>
</evidence>
<keyword evidence="4 5" id="KW-0472">Membrane</keyword>
<comment type="subcellular location">
    <subcellularLocation>
        <location evidence="1">Membrane</location>
    </subcellularLocation>
</comment>
<evidence type="ECO:0000256" key="2">
    <source>
        <dbReference type="ARBA" id="ARBA00022692"/>
    </source>
</evidence>
<evidence type="ECO:0000313" key="6">
    <source>
        <dbReference type="EMBL" id="MEI4551310.1"/>
    </source>
</evidence>
<feature type="transmembrane region" description="Helical" evidence="5">
    <location>
        <begin position="12"/>
        <end position="34"/>
    </location>
</feature>
<protein>
    <submittedName>
        <fullName evidence="6">MAPEG family protein</fullName>
    </submittedName>
</protein>
<name>A0ABU8EWE7_9GAMM</name>
<dbReference type="Gene3D" id="1.20.120.550">
    <property type="entry name" value="Membrane associated eicosanoid/glutathione metabolism-like domain"/>
    <property type="match status" value="1"/>
</dbReference>
<dbReference type="PANTHER" id="PTHR35371">
    <property type="entry name" value="INNER MEMBRANE PROTEIN"/>
    <property type="match status" value="1"/>
</dbReference>
<dbReference type="Proteomes" id="UP001382455">
    <property type="component" value="Unassembled WGS sequence"/>
</dbReference>
<evidence type="ECO:0000256" key="4">
    <source>
        <dbReference type="ARBA" id="ARBA00023136"/>
    </source>
</evidence>
<keyword evidence="7" id="KW-1185">Reference proteome</keyword>
<organism evidence="6 7">
    <name type="scientific">Pseudoalteromonas spongiae</name>
    <dbReference type="NCBI Taxonomy" id="298657"/>
    <lineage>
        <taxon>Bacteria</taxon>
        <taxon>Pseudomonadati</taxon>
        <taxon>Pseudomonadota</taxon>
        <taxon>Gammaproteobacteria</taxon>
        <taxon>Alteromonadales</taxon>
        <taxon>Pseudoalteromonadaceae</taxon>
        <taxon>Pseudoalteromonas</taxon>
    </lineage>
</organism>
<dbReference type="SUPFAM" id="SSF161084">
    <property type="entry name" value="MAPEG domain-like"/>
    <property type="match status" value="1"/>
</dbReference>
<accession>A0ABU8EWE7</accession>
<feature type="transmembrane region" description="Helical" evidence="5">
    <location>
        <begin position="84"/>
        <end position="106"/>
    </location>
</feature>
<dbReference type="RefSeq" id="WP_336436304.1">
    <property type="nucleotide sequence ID" value="NZ_JBAWKS010000002.1"/>
</dbReference>